<accession>A0A1M6PUZ2</accession>
<keyword evidence="3" id="KW-1185">Reference proteome</keyword>
<evidence type="ECO:0000313" key="2">
    <source>
        <dbReference type="EMBL" id="SHK11769.1"/>
    </source>
</evidence>
<feature type="chain" id="PRO_5012002745" evidence="1">
    <location>
        <begin position="19"/>
        <end position="332"/>
    </location>
</feature>
<sequence length="332" mass="38411">MRKLFAAILLMATSSIFAETWTQTLKGYDCRGSCWFYADTSNVLYGKHLITSDDAWFWNTSSLFFNDSQIVFGNKSYDYGEPDVLPGQIIFSYKPTMSGCRIPESYYEHQCEYGLSVVFKDTSDTLSDSLWIQKETGFAFDDTLNLVDTNRFNFIKPEERASDDPIFLADLFEEKIFSWNFGVYKNSSTGDSIYYRVAVALDSIFFVYRKDSAYFAYCRLLQARTCNSFQIQCIFQTDRLPYFPAFELEEYPYPCYALAWYRTEGGDKNYSYCNTLEKIGDFLYTTTPIPSRRRFTPKNGEEKSYQLNGCPNSGNHTGVIIENGKVKVQLKK</sequence>
<reference evidence="3" key="1">
    <citation type="submission" date="2016-11" db="EMBL/GenBank/DDBJ databases">
        <authorList>
            <person name="Varghese N."/>
            <person name="Submissions S."/>
        </authorList>
    </citation>
    <scope>NUCLEOTIDE SEQUENCE [LARGE SCALE GENOMIC DNA]</scope>
    <source>
        <strain evidence="3">UWOS</strain>
    </source>
</reference>
<proteinExistence type="predicted"/>
<gene>
    <name evidence="2" type="ORF">SAMN05720469_101130</name>
</gene>
<feature type="signal peptide" evidence="1">
    <location>
        <begin position="1"/>
        <end position="18"/>
    </location>
</feature>
<evidence type="ECO:0000256" key="1">
    <source>
        <dbReference type="SAM" id="SignalP"/>
    </source>
</evidence>
<name>A0A1M6PUZ2_9BACT</name>
<dbReference type="Proteomes" id="UP000184275">
    <property type="component" value="Unassembled WGS sequence"/>
</dbReference>
<organism evidence="2 3">
    <name type="scientific">Fibrobacter intestinalis</name>
    <dbReference type="NCBI Taxonomy" id="28122"/>
    <lineage>
        <taxon>Bacteria</taxon>
        <taxon>Pseudomonadati</taxon>
        <taxon>Fibrobacterota</taxon>
        <taxon>Fibrobacteria</taxon>
        <taxon>Fibrobacterales</taxon>
        <taxon>Fibrobacteraceae</taxon>
        <taxon>Fibrobacter</taxon>
    </lineage>
</organism>
<protein>
    <submittedName>
        <fullName evidence="2">Uncharacterized protein</fullName>
    </submittedName>
</protein>
<keyword evidence="1" id="KW-0732">Signal</keyword>
<dbReference type="EMBL" id="FRAW01000001">
    <property type="protein sequence ID" value="SHK11769.1"/>
    <property type="molecule type" value="Genomic_DNA"/>
</dbReference>
<dbReference type="RefSeq" id="WP_143159267.1">
    <property type="nucleotide sequence ID" value="NZ_FRAW01000001.1"/>
</dbReference>
<dbReference type="AlphaFoldDB" id="A0A1M6PUZ2"/>
<evidence type="ECO:0000313" key="3">
    <source>
        <dbReference type="Proteomes" id="UP000184275"/>
    </source>
</evidence>